<dbReference type="AlphaFoldDB" id="A0AAP2ZB24"/>
<reference evidence="2 3" key="1">
    <citation type="submission" date="2022-09" db="EMBL/GenBank/DDBJ databases">
        <title>Enrichment on poylsaccharides allowed isolation of novel metabolic and taxonomic groups of Haloarchaea.</title>
        <authorList>
            <person name="Sorokin D.Y."/>
            <person name="Elcheninov A.G."/>
            <person name="Khizhniak T.V."/>
            <person name="Kolganova T.V."/>
            <person name="Kublanov I.V."/>
        </authorList>
    </citation>
    <scope>NUCLEOTIDE SEQUENCE [LARGE SCALE GENOMIC DNA]</scope>
    <source>
        <strain evidence="2 3">AArc-curdl1</strain>
    </source>
</reference>
<dbReference type="PANTHER" id="PTHR42831">
    <property type="entry name" value="FE-S PROTEIN MATURATION AUXILIARY FACTOR YITW"/>
    <property type="match status" value="1"/>
</dbReference>
<evidence type="ECO:0000259" key="1">
    <source>
        <dbReference type="Pfam" id="PF01883"/>
    </source>
</evidence>
<sequence length="149" mass="16299">MSDERHDVDVSFDSDAEQTPCAYTRYVERGDVEGLPATGEGAAGIERAVWDALYAVEDPEMPVSIVDLGLIYGVELEDRDDGVHVRVIMTLTYTGCPARKMLSDEVREAAASPDGVESAELELVWSPSWSLDMVTEQGKADLREFGLSV</sequence>
<evidence type="ECO:0000313" key="3">
    <source>
        <dbReference type="Proteomes" id="UP001321047"/>
    </source>
</evidence>
<accession>A0AAP2ZB24</accession>
<gene>
    <name evidence="2" type="ORF">OB919_17565</name>
</gene>
<dbReference type="InterPro" id="IPR002744">
    <property type="entry name" value="MIP18-like"/>
</dbReference>
<dbReference type="InterPro" id="IPR034904">
    <property type="entry name" value="FSCA_dom_sf"/>
</dbReference>
<dbReference type="NCBIfam" id="NF041868">
    <property type="entry name" value="paad_haloarch"/>
    <property type="match status" value="1"/>
</dbReference>
<dbReference type="RefSeq" id="WP_342810119.1">
    <property type="nucleotide sequence ID" value="NZ_JAOPJZ010000022.1"/>
</dbReference>
<organism evidence="2 3">
    <name type="scientific">Natronosalvus hydrolyticus</name>
    <dbReference type="NCBI Taxonomy" id="2979988"/>
    <lineage>
        <taxon>Archaea</taxon>
        <taxon>Methanobacteriati</taxon>
        <taxon>Methanobacteriota</taxon>
        <taxon>Stenosarchaea group</taxon>
        <taxon>Halobacteria</taxon>
        <taxon>Halobacteriales</taxon>
        <taxon>Natrialbaceae</taxon>
        <taxon>Natronosalvus</taxon>
    </lineage>
</organism>
<dbReference type="InterPro" id="IPR052339">
    <property type="entry name" value="Fe-S_Maturation_MIP18"/>
</dbReference>
<dbReference type="EMBL" id="JAOPJZ010000022">
    <property type="protein sequence ID" value="MCU4753768.1"/>
    <property type="molecule type" value="Genomic_DNA"/>
</dbReference>
<dbReference type="SUPFAM" id="SSF117916">
    <property type="entry name" value="Fe-S cluster assembly (FSCA) domain-like"/>
    <property type="match status" value="1"/>
</dbReference>
<comment type="caution">
    <text evidence="2">The sequence shown here is derived from an EMBL/GenBank/DDBJ whole genome shotgun (WGS) entry which is preliminary data.</text>
</comment>
<name>A0AAP2ZB24_9EURY</name>
<dbReference type="PANTHER" id="PTHR42831:SF1">
    <property type="entry name" value="FE-S PROTEIN MATURATION AUXILIARY FACTOR YITW"/>
    <property type="match status" value="1"/>
</dbReference>
<evidence type="ECO:0000313" key="2">
    <source>
        <dbReference type="EMBL" id="MCU4753768.1"/>
    </source>
</evidence>
<feature type="domain" description="MIP18 family-like" evidence="1">
    <location>
        <begin position="46"/>
        <end position="120"/>
    </location>
</feature>
<dbReference type="Proteomes" id="UP001321047">
    <property type="component" value="Unassembled WGS sequence"/>
</dbReference>
<dbReference type="Pfam" id="PF01883">
    <property type="entry name" value="FeS_assembly_P"/>
    <property type="match status" value="1"/>
</dbReference>
<dbReference type="Gene3D" id="3.30.300.130">
    <property type="entry name" value="Fe-S cluster assembly (FSCA)"/>
    <property type="match status" value="1"/>
</dbReference>
<proteinExistence type="predicted"/>
<protein>
    <submittedName>
        <fullName evidence="2">Metal-sulfur cluster assembly factor</fullName>
    </submittedName>
</protein>
<keyword evidence="3" id="KW-1185">Reference proteome</keyword>